<dbReference type="InterPro" id="IPR050707">
    <property type="entry name" value="HTH_MetabolicPath_Reg"/>
</dbReference>
<dbReference type="Gene3D" id="3.30.450.40">
    <property type="match status" value="1"/>
</dbReference>
<keyword evidence="8" id="KW-1185">Reference proteome</keyword>
<dbReference type="RefSeq" id="WP_220164904.1">
    <property type="nucleotide sequence ID" value="NZ_JAIBOA010000004.1"/>
</dbReference>
<feature type="domain" description="IclR-ED" evidence="6">
    <location>
        <begin position="72"/>
        <end position="256"/>
    </location>
</feature>
<gene>
    <name evidence="7" type="ORF">K1Y72_08515</name>
</gene>
<dbReference type="PROSITE" id="PS51078">
    <property type="entry name" value="ICLR_ED"/>
    <property type="match status" value="1"/>
</dbReference>
<evidence type="ECO:0000256" key="2">
    <source>
        <dbReference type="ARBA" id="ARBA00023125"/>
    </source>
</evidence>
<dbReference type="SMART" id="SM00346">
    <property type="entry name" value="HTH_ICLR"/>
    <property type="match status" value="1"/>
</dbReference>
<proteinExistence type="predicted"/>
<evidence type="ECO:0000259" key="6">
    <source>
        <dbReference type="PROSITE" id="PS51078"/>
    </source>
</evidence>
<sequence length="276" mass="28979">MSGGSREPGRSVASRVAALLAAFDAAHPRLTLAELAARGGQAPSTAHRLAAELVEAGLLGRTPDGRFHVGRRLWEIGQLLPSPLQEAAHPWMQDLHAATGENVHLAVRDGDEVIYLDKVYGRRSVPIVSQTGGRLPLHPTGVGRVLLAFQPPAFVAAYLARPLARPTPHTIVEPGRLARELARIRERGYARTSEEMTLGSCSLAAPVLVDGAPVAAVGIVAATHAARTLHRAVEPLLRTAAGIAAAYRDAGHGDAGHGDAAPGPGGFDPPHTRSRR</sequence>
<dbReference type="InterPro" id="IPR036388">
    <property type="entry name" value="WH-like_DNA-bd_sf"/>
</dbReference>
<organism evidence="7 8">
    <name type="scientific">Actinomadura parmotrematis</name>
    <dbReference type="NCBI Taxonomy" id="2864039"/>
    <lineage>
        <taxon>Bacteria</taxon>
        <taxon>Bacillati</taxon>
        <taxon>Actinomycetota</taxon>
        <taxon>Actinomycetes</taxon>
        <taxon>Streptosporangiales</taxon>
        <taxon>Thermomonosporaceae</taxon>
        <taxon>Actinomadura</taxon>
    </lineage>
</organism>
<dbReference type="InterPro" id="IPR029016">
    <property type="entry name" value="GAF-like_dom_sf"/>
</dbReference>
<comment type="caution">
    <text evidence="7">The sequence shown here is derived from an EMBL/GenBank/DDBJ whole genome shotgun (WGS) entry which is preliminary data.</text>
</comment>
<name>A0ABS7FPU2_9ACTN</name>
<dbReference type="SUPFAM" id="SSF46785">
    <property type="entry name" value="Winged helix' DNA-binding domain"/>
    <property type="match status" value="1"/>
</dbReference>
<keyword evidence="1" id="KW-0805">Transcription regulation</keyword>
<dbReference type="Pfam" id="PF09339">
    <property type="entry name" value="HTH_IclR"/>
    <property type="match status" value="1"/>
</dbReference>
<evidence type="ECO:0000313" key="7">
    <source>
        <dbReference type="EMBL" id="MBW8482402.1"/>
    </source>
</evidence>
<evidence type="ECO:0000256" key="1">
    <source>
        <dbReference type="ARBA" id="ARBA00023015"/>
    </source>
</evidence>
<evidence type="ECO:0000256" key="3">
    <source>
        <dbReference type="ARBA" id="ARBA00023163"/>
    </source>
</evidence>
<dbReference type="InterPro" id="IPR036390">
    <property type="entry name" value="WH_DNA-bd_sf"/>
</dbReference>
<dbReference type="PANTHER" id="PTHR30136:SF24">
    <property type="entry name" value="HTH-TYPE TRANSCRIPTIONAL REPRESSOR ALLR"/>
    <property type="match status" value="1"/>
</dbReference>
<dbReference type="SUPFAM" id="SSF55781">
    <property type="entry name" value="GAF domain-like"/>
    <property type="match status" value="1"/>
</dbReference>
<feature type="region of interest" description="Disordered" evidence="4">
    <location>
        <begin position="252"/>
        <end position="276"/>
    </location>
</feature>
<keyword evidence="3" id="KW-0804">Transcription</keyword>
<dbReference type="InterPro" id="IPR014757">
    <property type="entry name" value="Tscrpt_reg_IclR_C"/>
</dbReference>
<dbReference type="PROSITE" id="PS51077">
    <property type="entry name" value="HTH_ICLR"/>
    <property type="match status" value="1"/>
</dbReference>
<accession>A0ABS7FPU2</accession>
<dbReference type="Gene3D" id="1.10.10.10">
    <property type="entry name" value="Winged helix-like DNA-binding domain superfamily/Winged helix DNA-binding domain"/>
    <property type="match status" value="1"/>
</dbReference>
<reference evidence="7 8" key="1">
    <citation type="submission" date="2021-07" db="EMBL/GenBank/DDBJ databases">
        <title>Actinomadura sp. PM05-2 isolated from lichen.</title>
        <authorList>
            <person name="Somphong A."/>
            <person name="Phongsopitanun W."/>
            <person name="Tanasupawat S."/>
            <person name="Peongsungnone V."/>
        </authorList>
    </citation>
    <scope>NUCLEOTIDE SEQUENCE [LARGE SCALE GENOMIC DNA]</scope>
    <source>
        <strain evidence="7 8">PM05-2</strain>
    </source>
</reference>
<evidence type="ECO:0000259" key="5">
    <source>
        <dbReference type="PROSITE" id="PS51077"/>
    </source>
</evidence>
<dbReference type="Proteomes" id="UP000774570">
    <property type="component" value="Unassembled WGS sequence"/>
</dbReference>
<dbReference type="InterPro" id="IPR005471">
    <property type="entry name" value="Tscrpt_reg_IclR_N"/>
</dbReference>
<dbReference type="PANTHER" id="PTHR30136">
    <property type="entry name" value="HELIX-TURN-HELIX TRANSCRIPTIONAL REGULATOR, ICLR FAMILY"/>
    <property type="match status" value="1"/>
</dbReference>
<feature type="domain" description="HTH iclR-type" evidence="5">
    <location>
        <begin position="10"/>
        <end position="71"/>
    </location>
</feature>
<dbReference type="EMBL" id="JAIBOA010000004">
    <property type="protein sequence ID" value="MBW8482402.1"/>
    <property type="molecule type" value="Genomic_DNA"/>
</dbReference>
<evidence type="ECO:0000313" key="8">
    <source>
        <dbReference type="Proteomes" id="UP000774570"/>
    </source>
</evidence>
<evidence type="ECO:0000256" key="4">
    <source>
        <dbReference type="SAM" id="MobiDB-lite"/>
    </source>
</evidence>
<keyword evidence="2" id="KW-0238">DNA-binding</keyword>
<dbReference type="Pfam" id="PF01614">
    <property type="entry name" value="IclR_C"/>
    <property type="match status" value="1"/>
</dbReference>
<protein>
    <submittedName>
        <fullName evidence="7">IclR family transcriptional regulator</fullName>
    </submittedName>
</protein>